<accession>A0A2S8F306</accession>
<keyword evidence="2" id="KW-0732">Signal</keyword>
<gene>
    <name evidence="3" type="ORF">C5Y98_30760</name>
</gene>
<evidence type="ECO:0000313" key="3">
    <source>
        <dbReference type="EMBL" id="PQO26523.1"/>
    </source>
</evidence>
<evidence type="ECO:0000256" key="1">
    <source>
        <dbReference type="SAM" id="MobiDB-lite"/>
    </source>
</evidence>
<feature type="compositionally biased region" description="Low complexity" evidence="1">
    <location>
        <begin position="265"/>
        <end position="314"/>
    </location>
</feature>
<evidence type="ECO:0000313" key="4">
    <source>
        <dbReference type="Proteomes" id="UP000239388"/>
    </source>
</evidence>
<evidence type="ECO:0000256" key="2">
    <source>
        <dbReference type="SAM" id="SignalP"/>
    </source>
</evidence>
<dbReference type="RefSeq" id="WP_105360197.1">
    <property type="nucleotide sequence ID" value="NZ_PUIB01000031.1"/>
</dbReference>
<protein>
    <submittedName>
        <fullName evidence="3">Uncharacterized protein</fullName>
    </submittedName>
</protein>
<dbReference type="SUPFAM" id="SSF48452">
    <property type="entry name" value="TPR-like"/>
    <property type="match status" value="1"/>
</dbReference>
<dbReference type="Proteomes" id="UP000239388">
    <property type="component" value="Unassembled WGS sequence"/>
</dbReference>
<feature type="compositionally biased region" description="Low complexity" evidence="1">
    <location>
        <begin position="237"/>
        <end position="253"/>
    </location>
</feature>
<feature type="non-terminal residue" evidence="3">
    <location>
        <position position="380"/>
    </location>
</feature>
<dbReference type="InterPro" id="IPR011990">
    <property type="entry name" value="TPR-like_helical_dom_sf"/>
</dbReference>
<feature type="chain" id="PRO_5015696208" evidence="2">
    <location>
        <begin position="26"/>
        <end position="380"/>
    </location>
</feature>
<dbReference type="Gene3D" id="1.25.40.10">
    <property type="entry name" value="Tetratricopeptide repeat domain"/>
    <property type="match status" value="1"/>
</dbReference>
<dbReference type="SMART" id="SM00028">
    <property type="entry name" value="TPR"/>
    <property type="match status" value="2"/>
</dbReference>
<name>A0A2S8F306_9BACT</name>
<organism evidence="3 4">
    <name type="scientific">Blastopirellula marina</name>
    <dbReference type="NCBI Taxonomy" id="124"/>
    <lineage>
        <taxon>Bacteria</taxon>
        <taxon>Pseudomonadati</taxon>
        <taxon>Planctomycetota</taxon>
        <taxon>Planctomycetia</taxon>
        <taxon>Pirellulales</taxon>
        <taxon>Pirellulaceae</taxon>
        <taxon>Blastopirellula</taxon>
    </lineage>
</organism>
<feature type="signal peptide" evidence="2">
    <location>
        <begin position="1"/>
        <end position="25"/>
    </location>
</feature>
<dbReference type="EMBL" id="PUIB01000031">
    <property type="protein sequence ID" value="PQO26523.1"/>
    <property type="molecule type" value="Genomic_DNA"/>
</dbReference>
<comment type="caution">
    <text evidence="3">The sequence shown here is derived from an EMBL/GenBank/DDBJ whole genome shotgun (WGS) entry which is preliminary data.</text>
</comment>
<reference evidence="3 4" key="1">
    <citation type="submission" date="2018-02" db="EMBL/GenBank/DDBJ databases">
        <title>Comparative genomes isolates from brazilian mangrove.</title>
        <authorList>
            <person name="Araujo J.E."/>
            <person name="Taketani R.G."/>
            <person name="Silva M.C.P."/>
            <person name="Loureco M.V."/>
            <person name="Andreote F.D."/>
        </authorList>
    </citation>
    <scope>NUCLEOTIDE SEQUENCE [LARGE SCALE GENOMIC DNA]</scope>
    <source>
        <strain evidence="3 4">NAP PRIS-MGV</strain>
    </source>
</reference>
<dbReference type="OrthoDB" id="292244at2"/>
<feature type="compositionally biased region" description="Low complexity" evidence="1">
    <location>
        <begin position="352"/>
        <end position="380"/>
    </location>
</feature>
<sequence>MTRNVVSASAVAALLWFGTPCVVSAQEPIVVELYGQGVHQFNRGEMSEAFQTLSTAIDQGSKDPRAYYYRGLALWNMGRPEQAELDFQEGAKLELSADRSYNVGKALERVQGPARLKLEDYRQKIRVQQFIARKEWERQRYESLKAAEEEVLRGAAKASASLPIEPKASDPTDPFGGGEAIDPGTPTEPEMTAPDTDNPFGAPMTDAPEAGENPLGAPMPLTDDPFAAPTKPAMESAPAAPATDDPFDAGAAPAPTPSSLDTPDAGPAMQPAPATPATDDPFGAPATPATDDPFATPAAAPATPAAMTPASDDPFAAPVTDAPEAGEDQLGAPLPLKDDPFAAPTKPAMESAPAAPATDDPFDAGAAPAPTPSSLATPDA</sequence>
<dbReference type="AlphaFoldDB" id="A0A2S8F306"/>
<dbReference type="InterPro" id="IPR019734">
    <property type="entry name" value="TPR_rpt"/>
</dbReference>
<feature type="region of interest" description="Disordered" evidence="1">
    <location>
        <begin position="157"/>
        <end position="380"/>
    </location>
</feature>
<proteinExistence type="predicted"/>